<keyword evidence="5" id="KW-1185">Reference proteome</keyword>
<reference evidence="4 5" key="1">
    <citation type="submission" date="2013-06" db="EMBL/GenBank/DDBJ databases">
        <title>Draft genome sequence of Thauera terpenica.</title>
        <authorList>
            <person name="Liu B."/>
            <person name="Frostegard A.H."/>
            <person name="Shapleigh J.P."/>
        </authorList>
    </citation>
    <scope>NUCLEOTIDE SEQUENCE [LARGE SCALE GENOMIC DNA]</scope>
    <source>
        <strain evidence="4 5">58Eu</strain>
    </source>
</reference>
<dbReference type="NCBIfam" id="TIGR02595">
    <property type="entry name" value="PEP_CTERM"/>
    <property type="match status" value="1"/>
</dbReference>
<keyword evidence="1" id="KW-0732">Signal</keyword>
<dbReference type="InterPro" id="IPR013424">
    <property type="entry name" value="Ice-binding_C"/>
</dbReference>
<dbReference type="Pfam" id="PF26598">
    <property type="entry name" value="DUF8187"/>
    <property type="match status" value="1"/>
</dbReference>
<dbReference type="STRING" id="1348657.M622_07715"/>
<evidence type="ECO:0000313" key="4">
    <source>
        <dbReference type="EMBL" id="EPZ13850.1"/>
    </source>
</evidence>
<sequence>MKKTALIAAAAALATISTGASAAFVSNINSLKGDFLVEGFADGTPGTYSVKLTSLLGSGNLSTGPSSTYAVSVGPGSAGPIGSGWVNFGAGNINLPPVTSNTPVYNGNISIAGLTPGSYPFVFGSGLVLGTHNFGFSGSYNGNTTSGVLGFLNGLLGTGFVNTNGSGTFAVTGNFTDTTVTMNITETATDWPGLGALMWAADGGPVPGKLTNDSDNKIDGKFSLNNIAVTAVPEPASLALLGLGLAGLGAVRRRKQAA</sequence>
<evidence type="ECO:0000259" key="2">
    <source>
        <dbReference type="Pfam" id="PF07589"/>
    </source>
</evidence>
<protein>
    <submittedName>
        <fullName evidence="4">Uncharacterized protein</fullName>
    </submittedName>
</protein>
<gene>
    <name evidence="4" type="ORF">M622_07715</name>
</gene>
<dbReference type="InterPro" id="IPR058500">
    <property type="entry name" value="DUF8187"/>
</dbReference>
<evidence type="ECO:0000313" key="5">
    <source>
        <dbReference type="Proteomes" id="UP000015455"/>
    </source>
</evidence>
<comment type="caution">
    <text evidence="4">The sequence shown here is derived from an EMBL/GenBank/DDBJ whole genome shotgun (WGS) entry which is preliminary data.</text>
</comment>
<feature type="domain" description="DUF8187" evidence="3">
    <location>
        <begin position="22"/>
        <end position="202"/>
    </location>
</feature>
<dbReference type="Pfam" id="PF07589">
    <property type="entry name" value="PEP-CTERM"/>
    <property type="match status" value="1"/>
</dbReference>
<feature type="signal peptide" evidence="1">
    <location>
        <begin position="1"/>
        <end position="22"/>
    </location>
</feature>
<dbReference type="RefSeq" id="WP_021250956.1">
    <property type="nucleotide sequence ID" value="NZ_ATJV01000114.1"/>
</dbReference>
<proteinExistence type="predicted"/>
<dbReference type="PATRIC" id="fig|1348657.5.peg.3574"/>
<dbReference type="NCBIfam" id="TIGR03370">
    <property type="entry name" value="VPLPA-CTERM"/>
    <property type="match status" value="1"/>
</dbReference>
<dbReference type="EMBL" id="ATJV01000114">
    <property type="protein sequence ID" value="EPZ13850.1"/>
    <property type="molecule type" value="Genomic_DNA"/>
</dbReference>
<accession>S9Z9C4</accession>
<dbReference type="Proteomes" id="UP000015455">
    <property type="component" value="Unassembled WGS sequence"/>
</dbReference>
<feature type="domain" description="Ice-binding protein C-terminal" evidence="2">
    <location>
        <begin position="231"/>
        <end position="253"/>
    </location>
</feature>
<organism evidence="4 5">
    <name type="scientific">Thauera terpenica 58Eu</name>
    <dbReference type="NCBI Taxonomy" id="1348657"/>
    <lineage>
        <taxon>Bacteria</taxon>
        <taxon>Pseudomonadati</taxon>
        <taxon>Pseudomonadota</taxon>
        <taxon>Betaproteobacteria</taxon>
        <taxon>Rhodocyclales</taxon>
        <taxon>Zoogloeaceae</taxon>
        <taxon>Thauera</taxon>
    </lineage>
</organism>
<evidence type="ECO:0000259" key="3">
    <source>
        <dbReference type="Pfam" id="PF26598"/>
    </source>
</evidence>
<dbReference type="AlphaFoldDB" id="S9Z9C4"/>
<evidence type="ECO:0000256" key="1">
    <source>
        <dbReference type="SAM" id="SignalP"/>
    </source>
</evidence>
<feature type="chain" id="PRO_5004560378" evidence="1">
    <location>
        <begin position="23"/>
        <end position="258"/>
    </location>
</feature>
<dbReference type="OrthoDB" id="8527725at2"/>
<name>S9Z9C4_9RHOO</name>
<dbReference type="InterPro" id="IPR022472">
    <property type="entry name" value="VPLPA-CTERM"/>
</dbReference>